<evidence type="ECO:0000313" key="2">
    <source>
        <dbReference type="EMBL" id="SLN12479.1"/>
    </source>
</evidence>
<dbReference type="SUPFAM" id="SSF102588">
    <property type="entry name" value="LmbE-like"/>
    <property type="match status" value="1"/>
</dbReference>
<evidence type="ECO:0000256" key="1">
    <source>
        <dbReference type="SAM" id="MobiDB-lite"/>
    </source>
</evidence>
<protein>
    <submittedName>
        <fullName evidence="2">GlcNAc-PI de-N-acetylase</fullName>
    </submittedName>
</protein>
<dbReference type="RefSeq" id="WP_159456693.1">
    <property type="nucleotide sequence ID" value="NZ_FWFK01000001.1"/>
</dbReference>
<dbReference type="Pfam" id="PF02585">
    <property type="entry name" value="PIG-L"/>
    <property type="match status" value="1"/>
</dbReference>
<proteinExistence type="predicted"/>
<dbReference type="InterPro" id="IPR024078">
    <property type="entry name" value="LmbE-like_dom_sf"/>
</dbReference>
<evidence type="ECO:0000313" key="3">
    <source>
        <dbReference type="Proteomes" id="UP000193570"/>
    </source>
</evidence>
<gene>
    <name evidence="2" type="ORF">ROJ8625_00330</name>
</gene>
<sequence>MTPFPTPEADAPACLDHLLGDGPIMVLTPHPDDAAFGCGALLSHAFARSGAHVVCMGEGPHAGRAGGAPRIGEMELALVHLRGGAGDITALRRPAGWAEQRDTFPMLATHVGTIARAMGVRRIFSTARTSDDAEHRATAEIAERAAEMYGLELWHYPVWARWTDDALSSGAAPGCLQRLPIGAAAPAKARAIAAFRGQGTRAAPALGDAADLPTDERDQFLVGDEIYMRADRAPSLGGAAPDRTRAATVGPADTP</sequence>
<organism evidence="2 3">
    <name type="scientific">Roseivivax jejudonensis</name>
    <dbReference type="NCBI Taxonomy" id="1529041"/>
    <lineage>
        <taxon>Bacteria</taxon>
        <taxon>Pseudomonadati</taxon>
        <taxon>Pseudomonadota</taxon>
        <taxon>Alphaproteobacteria</taxon>
        <taxon>Rhodobacterales</taxon>
        <taxon>Roseobacteraceae</taxon>
        <taxon>Roseivivax</taxon>
    </lineage>
</organism>
<feature type="region of interest" description="Disordered" evidence="1">
    <location>
        <begin position="232"/>
        <end position="255"/>
    </location>
</feature>
<dbReference type="Proteomes" id="UP000193570">
    <property type="component" value="Unassembled WGS sequence"/>
</dbReference>
<name>A0A1X6Y6X3_9RHOB</name>
<keyword evidence="3" id="KW-1185">Reference proteome</keyword>
<dbReference type="OrthoDB" id="9790023at2"/>
<accession>A0A1X6Y6X3</accession>
<dbReference type="EMBL" id="FWFK01000001">
    <property type="protein sequence ID" value="SLN12479.1"/>
    <property type="molecule type" value="Genomic_DNA"/>
</dbReference>
<dbReference type="InterPro" id="IPR003737">
    <property type="entry name" value="GlcNAc_PI_deacetylase-related"/>
</dbReference>
<dbReference type="AlphaFoldDB" id="A0A1X6Y6X3"/>
<reference evidence="2 3" key="1">
    <citation type="submission" date="2017-03" db="EMBL/GenBank/DDBJ databases">
        <authorList>
            <person name="Afonso C.L."/>
            <person name="Miller P.J."/>
            <person name="Scott M.A."/>
            <person name="Spackman E."/>
            <person name="Goraichik I."/>
            <person name="Dimitrov K.M."/>
            <person name="Suarez D.L."/>
            <person name="Swayne D.E."/>
        </authorList>
    </citation>
    <scope>NUCLEOTIDE SEQUENCE [LARGE SCALE GENOMIC DNA]</scope>
    <source>
        <strain evidence="2 3">CECT 8625</strain>
    </source>
</reference>
<dbReference type="Gene3D" id="3.40.50.10320">
    <property type="entry name" value="LmbE-like"/>
    <property type="match status" value="1"/>
</dbReference>